<sequence>MIIDRNETPQELTFTLTFPQIRKAHEIYKKHCFFQDFIECCEERRTEETGLCNLPYQTLEHETDILCKAYELYEKQADINVSYRVTMENVIDQIEKQILNGKLRPHPEQAPRVVLVMEDGIVTASYTNAPFIQAEVIKLDKEYDSAKEREAVYASLEHDPELTECECHITWPGYEGENAGKEAA</sequence>
<name>A0ABS8G0L7_9FIRM</name>
<protein>
    <submittedName>
        <fullName evidence="1">Uncharacterized protein</fullName>
    </submittedName>
</protein>
<evidence type="ECO:0000313" key="2">
    <source>
        <dbReference type="Proteomes" id="UP001198151"/>
    </source>
</evidence>
<reference evidence="1 2" key="1">
    <citation type="submission" date="2021-10" db="EMBL/GenBank/DDBJ databases">
        <title>Anaerobic single-cell dispensing facilitates the cultivation of human gut bacteria.</title>
        <authorList>
            <person name="Afrizal A."/>
        </authorList>
    </citation>
    <scope>NUCLEOTIDE SEQUENCE [LARGE SCALE GENOMIC DNA]</scope>
    <source>
        <strain evidence="1 2">CLA-AA-H200</strain>
    </source>
</reference>
<dbReference type="Proteomes" id="UP001198151">
    <property type="component" value="Unassembled WGS sequence"/>
</dbReference>
<evidence type="ECO:0000313" key="1">
    <source>
        <dbReference type="EMBL" id="MCC2255806.1"/>
    </source>
</evidence>
<proteinExistence type="predicted"/>
<accession>A0ABS8G0L7</accession>
<keyword evidence="2" id="KW-1185">Reference proteome</keyword>
<gene>
    <name evidence="1" type="ORF">LKD70_15535</name>
</gene>
<dbReference type="EMBL" id="JAJEQX010000036">
    <property type="protein sequence ID" value="MCC2255806.1"/>
    <property type="molecule type" value="Genomic_DNA"/>
</dbReference>
<comment type="caution">
    <text evidence="1">The sequence shown here is derived from an EMBL/GenBank/DDBJ whole genome shotgun (WGS) entry which is preliminary data.</text>
</comment>
<dbReference type="RefSeq" id="WP_227708789.1">
    <property type="nucleotide sequence ID" value="NZ_JAJEQX010000036.1"/>
</dbReference>
<organism evidence="1 2">
    <name type="scientific">Ruminococcus turbiniformis</name>
    <dbReference type="NCBI Taxonomy" id="2881258"/>
    <lineage>
        <taxon>Bacteria</taxon>
        <taxon>Bacillati</taxon>
        <taxon>Bacillota</taxon>
        <taxon>Clostridia</taxon>
        <taxon>Eubacteriales</taxon>
        <taxon>Oscillospiraceae</taxon>
        <taxon>Ruminococcus</taxon>
    </lineage>
</organism>